<dbReference type="EMBL" id="MU006786">
    <property type="protein sequence ID" value="KAF2639544.1"/>
    <property type="molecule type" value="Genomic_DNA"/>
</dbReference>
<name>A0A6A6S024_9PLEO</name>
<dbReference type="Proteomes" id="UP000799753">
    <property type="component" value="Unassembled WGS sequence"/>
</dbReference>
<keyword evidence="3" id="KW-1185">Reference proteome</keyword>
<evidence type="ECO:0000313" key="3">
    <source>
        <dbReference type="Proteomes" id="UP000799753"/>
    </source>
</evidence>
<feature type="compositionally biased region" description="Acidic residues" evidence="1">
    <location>
        <begin position="177"/>
        <end position="199"/>
    </location>
</feature>
<feature type="compositionally biased region" description="Low complexity" evidence="1">
    <location>
        <begin position="121"/>
        <end position="137"/>
    </location>
</feature>
<organism evidence="2 3">
    <name type="scientific">Massarina eburnea CBS 473.64</name>
    <dbReference type="NCBI Taxonomy" id="1395130"/>
    <lineage>
        <taxon>Eukaryota</taxon>
        <taxon>Fungi</taxon>
        <taxon>Dikarya</taxon>
        <taxon>Ascomycota</taxon>
        <taxon>Pezizomycotina</taxon>
        <taxon>Dothideomycetes</taxon>
        <taxon>Pleosporomycetidae</taxon>
        <taxon>Pleosporales</taxon>
        <taxon>Massarineae</taxon>
        <taxon>Massarinaceae</taxon>
        <taxon>Massarina</taxon>
    </lineage>
</organism>
<sequence>MMNQVGFYGGQAGFPRRKDVRRMAKLHAATGGNAFGAGGMGIGGFNPYLPQPPYPRFSGHAPSRLFGMGGLGSYHAPNHRRVGLSSMGYGARPRGYPYRDTYRDSYTMSRYGGRGHGPLARGPYQPSRRRGYPYSRRYASHSYDDFSDDEEDDYEYDYESDDEYCRPGYRRNTSYYDDYEDEDDDDFSDDGYDLDDDDDDYHHGGRYRPRMGRCGPYRGGRYDYG</sequence>
<feature type="compositionally biased region" description="Acidic residues" evidence="1">
    <location>
        <begin position="145"/>
        <end position="162"/>
    </location>
</feature>
<dbReference type="AlphaFoldDB" id="A0A6A6S024"/>
<evidence type="ECO:0000313" key="2">
    <source>
        <dbReference type="EMBL" id="KAF2639544.1"/>
    </source>
</evidence>
<proteinExistence type="predicted"/>
<reference evidence="2" key="1">
    <citation type="journal article" date="2020" name="Stud. Mycol.">
        <title>101 Dothideomycetes genomes: a test case for predicting lifestyles and emergence of pathogens.</title>
        <authorList>
            <person name="Haridas S."/>
            <person name="Albert R."/>
            <person name="Binder M."/>
            <person name="Bloem J."/>
            <person name="Labutti K."/>
            <person name="Salamov A."/>
            <person name="Andreopoulos B."/>
            <person name="Baker S."/>
            <person name="Barry K."/>
            <person name="Bills G."/>
            <person name="Bluhm B."/>
            <person name="Cannon C."/>
            <person name="Castanera R."/>
            <person name="Culley D."/>
            <person name="Daum C."/>
            <person name="Ezra D."/>
            <person name="Gonzalez J."/>
            <person name="Henrissat B."/>
            <person name="Kuo A."/>
            <person name="Liang C."/>
            <person name="Lipzen A."/>
            <person name="Lutzoni F."/>
            <person name="Magnuson J."/>
            <person name="Mondo S."/>
            <person name="Nolan M."/>
            <person name="Ohm R."/>
            <person name="Pangilinan J."/>
            <person name="Park H.-J."/>
            <person name="Ramirez L."/>
            <person name="Alfaro M."/>
            <person name="Sun H."/>
            <person name="Tritt A."/>
            <person name="Yoshinaga Y."/>
            <person name="Zwiers L.-H."/>
            <person name="Turgeon B."/>
            <person name="Goodwin S."/>
            <person name="Spatafora J."/>
            <person name="Crous P."/>
            <person name="Grigoriev I."/>
        </authorList>
    </citation>
    <scope>NUCLEOTIDE SEQUENCE</scope>
    <source>
        <strain evidence="2">CBS 473.64</strain>
    </source>
</reference>
<feature type="region of interest" description="Disordered" evidence="1">
    <location>
        <begin position="107"/>
        <end position="225"/>
    </location>
</feature>
<protein>
    <submittedName>
        <fullName evidence="2">Uncharacterized protein</fullName>
    </submittedName>
</protein>
<gene>
    <name evidence="2" type="ORF">P280DRAFT_39658</name>
</gene>
<evidence type="ECO:0000256" key="1">
    <source>
        <dbReference type="SAM" id="MobiDB-lite"/>
    </source>
</evidence>
<accession>A0A6A6S024</accession>